<dbReference type="Proteomes" id="UP001530315">
    <property type="component" value="Unassembled WGS sequence"/>
</dbReference>
<protein>
    <submittedName>
        <fullName evidence="3">Uncharacterized protein</fullName>
    </submittedName>
</protein>
<feature type="compositionally biased region" description="Low complexity" evidence="1">
    <location>
        <begin position="638"/>
        <end position="666"/>
    </location>
</feature>
<gene>
    <name evidence="3" type="ORF">ACHAW5_001285</name>
</gene>
<dbReference type="EMBL" id="JALLAZ020001686">
    <property type="protein sequence ID" value="KAL3768144.1"/>
    <property type="molecule type" value="Genomic_DNA"/>
</dbReference>
<keyword evidence="2" id="KW-0732">Signal</keyword>
<feature type="compositionally biased region" description="Low complexity" evidence="1">
    <location>
        <begin position="615"/>
        <end position="630"/>
    </location>
</feature>
<feature type="signal peptide" evidence="2">
    <location>
        <begin position="1"/>
        <end position="26"/>
    </location>
</feature>
<reference evidence="3 4" key="1">
    <citation type="submission" date="2024-10" db="EMBL/GenBank/DDBJ databases">
        <title>Updated reference genomes for cyclostephanoid diatoms.</title>
        <authorList>
            <person name="Roberts W.R."/>
            <person name="Alverson A.J."/>
        </authorList>
    </citation>
    <scope>NUCLEOTIDE SEQUENCE [LARGE SCALE GENOMIC DNA]</scope>
    <source>
        <strain evidence="3 4">AJA276-08</strain>
    </source>
</reference>
<feature type="region of interest" description="Disordered" evidence="1">
    <location>
        <begin position="843"/>
        <end position="873"/>
    </location>
</feature>
<keyword evidence="4" id="KW-1185">Reference proteome</keyword>
<evidence type="ECO:0000313" key="4">
    <source>
        <dbReference type="Proteomes" id="UP001530315"/>
    </source>
</evidence>
<feature type="compositionally biased region" description="Low complexity" evidence="1">
    <location>
        <begin position="680"/>
        <end position="692"/>
    </location>
</feature>
<feature type="region of interest" description="Disordered" evidence="1">
    <location>
        <begin position="26"/>
        <end position="45"/>
    </location>
</feature>
<proteinExistence type="predicted"/>
<feature type="chain" id="PRO_5044777031" evidence="2">
    <location>
        <begin position="27"/>
        <end position="1403"/>
    </location>
</feature>
<accession>A0ABD3MWA3</accession>
<feature type="compositionally biased region" description="Low complexity" evidence="1">
    <location>
        <begin position="843"/>
        <end position="859"/>
    </location>
</feature>
<name>A0ABD3MWA3_9STRA</name>
<evidence type="ECO:0000256" key="2">
    <source>
        <dbReference type="SAM" id="SignalP"/>
    </source>
</evidence>
<feature type="compositionally biased region" description="Acidic residues" evidence="1">
    <location>
        <begin position="529"/>
        <end position="603"/>
    </location>
</feature>
<feature type="region of interest" description="Disordered" evidence="1">
    <location>
        <begin position="938"/>
        <end position="965"/>
    </location>
</feature>
<feature type="region of interest" description="Disordered" evidence="1">
    <location>
        <begin position="527"/>
        <end position="692"/>
    </location>
</feature>
<organism evidence="3 4">
    <name type="scientific">Stephanodiscus triporus</name>
    <dbReference type="NCBI Taxonomy" id="2934178"/>
    <lineage>
        <taxon>Eukaryota</taxon>
        <taxon>Sar</taxon>
        <taxon>Stramenopiles</taxon>
        <taxon>Ochrophyta</taxon>
        <taxon>Bacillariophyta</taxon>
        <taxon>Coscinodiscophyceae</taxon>
        <taxon>Thalassiosirophycidae</taxon>
        <taxon>Stephanodiscales</taxon>
        <taxon>Stephanodiscaceae</taxon>
        <taxon>Stephanodiscus</taxon>
    </lineage>
</organism>
<evidence type="ECO:0000256" key="1">
    <source>
        <dbReference type="SAM" id="MobiDB-lite"/>
    </source>
</evidence>
<feature type="compositionally biased region" description="Low complexity" evidence="1">
    <location>
        <begin position="29"/>
        <end position="45"/>
    </location>
</feature>
<feature type="compositionally biased region" description="Low complexity" evidence="1">
    <location>
        <begin position="946"/>
        <end position="965"/>
    </location>
</feature>
<sequence>MVSYNNSATMMLLLVLSQYANNVAHGQDSTSPAMSPSPTTSAIPSTVQEEGSTYQITGTLQTDTSAPLEMGTGKFYVELGTGTRCVRDCAPAGTANCGGIVENAPWLQLFEDVTDCCTTKLPWIDPAACIGPSIPTPIPTPADMAMLSSSVSDSDSGIAVTPTLSPSPTTTTLSPISADDELNMYFCGASEEDANECGGRWCRGDDDVCPDDQTCFLTTMCNATAMNFTMSPTMSMTPTSSPVPTVDLNPNNTYCSANMFEVPDTTKSCGIPCPSGVSNVSWVAGFELSECPSDKPNCLSRVAYDGTLGCDKNMVSAQWCGRSYKHLAEYCPKPCPGGTDAECGMDVDGVTPMKCFTMTGNKTDVCSEAGVGIKNITDPKNLWCGSDWNNVLETCAKACPEGSDEECGPGLICYDLTGNDKICTTLGVPVKVKGDPLKRYCGATYNDMMRTCPLACPVGDECEEGQICFEESPCTVVGQMAEGFVELDTTKMFCGVDYEEAATTGDPCPDEQCPDGQTCWGEVERYGEATEDSTEATEEDLEATEEDLEATEEDLEETEEDLEETEEDPEETADEPEELADELEEEGEVNDEVEDDEPEDDVEDSKPESEETDSDSTPAESSEAPPAESSNPPPTEDSPPAESSNAPPAESSNAPPTPAAAASEPATETDSDEDGGNPFESLAATSTSESSQSGIAVDYLRMALFGLPTLSAEQLSVWEDATATYFEEFYNDASFTSDVIRDSVSDVSTEYDVTSLNAAAGRRRLRRTQSESAFLLTFTQTTQYSADDSISIEQVVQHPFSDSSFRDNYVAYLKGVSEPLFDDLTGVSAIMIPVPFNSRVVSVADSSSPSSEGTGSPMSLSIENGAPSSTAETSGGLYGENFYCHNSGEACPAGDCSDGDLCMFVPDGEFSPIAPFSSEATVSNDSAANLVDSALAGSTAPQDDISSAPTPTSPAVSSSSSTSTSVCNLCRPNQIGINAQIEFNGKLTDCAEAYDYMAKNYKEDAPNCIAAHEALGSTCCQDVGGSTTDLVSVPVSVNSDSVTTTAITTATTTDSSPSGSDVLQFPADSYYCGESMNDASRSCYDACPSSKDSECPGGLKCFGNTKCQDRTSFYCGTSWFDASNKCSKKCPSGDALECDPGEGCFAWTSCAETSSFYCGETFEDANSNCTLPCPSGSDNTCPEGQGCFQYTTCQATLESSSATHESYKPPNDYFCGESKNLASMTCSIACPSGEDSECPGDLKCFDGTGCSIRDSFWCGKTWMDAAETCPQPCSSGSSDDCPDGQSCFTQTGCQANMFFCGDTYDTASCDHPCESRSSDECDGDQKCFAFVTHCAAEGKNVSPLTPSLSSGVANTEWDVDHAIENPPDWQTNWIAETSSSWKRSASPVGILFASWSLLFAFAL</sequence>
<comment type="caution">
    <text evidence="3">The sequence shown here is derived from an EMBL/GenBank/DDBJ whole genome shotgun (WGS) entry which is preliminary data.</text>
</comment>
<evidence type="ECO:0000313" key="3">
    <source>
        <dbReference type="EMBL" id="KAL3768144.1"/>
    </source>
</evidence>